<dbReference type="Gene3D" id="1.20.1270.60">
    <property type="entry name" value="Arfaptin homology (AH) domain/BAR domain"/>
    <property type="match status" value="1"/>
</dbReference>
<gene>
    <name evidence="3" type="ORF">SeLEV6574_g04413</name>
    <name evidence="2" type="ORF">SeMB42_g07603</name>
</gene>
<reference evidence="4 5" key="1">
    <citation type="journal article" date="2019" name="Sci. Rep.">
        <title>Comparative genomics of chytrid fungi reveal insights into the obligate biotrophic and pathogenic lifestyle of Synchytrium endobioticum.</title>
        <authorList>
            <person name="van de Vossenberg B.T.L.H."/>
            <person name="Warris S."/>
            <person name="Nguyen H.D.T."/>
            <person name="van Gent-Pelzer M.P.E."/>
            <person name="Joly D.L."/>
            <person name="van de Geest H.C."/>
            <person name="Bonants P.J.M."/>
            <person name="Smith D.S."/>
            <person name="Levesque C.A."/>
            <person name="van der Lee T.A.J."/>
        </authorList>
    </citation>
    <scope>NUCLEOTIDE SEQUENCE [LARGE SCALE GENOMIC DNA]</scope>
    <source>
        <strain evidence="3 5">LEV6574</strain>
        <strain evidence="2 4">MB42</strain>
    </source>
</reference>
<dbReference type="VEuPathDB" id="FungiDB:SeMB42_g07603"/>
<proteinExistence type="predicted"/>
<dbReference type="STRING" id="286115.A0A507CZI4"/>
<keyword evidence="4" id="KW-1185">Reference proteome</keyword>
<accession>A0A507CZI4</accession>
<dbReference type="Proteomes" id="UP000320475">
    <property type="component" value="Unassembled WGS sequence"/>
</dbReference>
<dbReference type="SUPFAM" id="SSF103657">
    <property type="entry name" value="BAR/IMD domain-like"/>
    <property type="match status" value="1"/>
</dbReference>
<comment type="caution">
    <text evidence="3">The sequence shown here is derived from an EMBL/GenBank/DDBJ whole genome shotgun (WGS) entry which is preliminary data.</text>
</comment>
<sequence length="318" mass="34326">MSGASAWTVLDQTSRAVSSGLDTIRRAAVPASEGVNRGFQQVTQLARERVGGEKDVTVLPEDYRQLEDKVDKIKLITEKLLLVTRTYTLPHNDYAPPVVESATDIANSIAAGAATLFASAQRVVGAVQPTAAPMAKTDSTQIPKSLAHAFSKIALDGANVLSDQDPFAAALKKFAKTQERLGDAKLKLDADITNRVYKEQSSTLNNLVGNAMRARRNVHAVRLAYDAARAKLKASRPEVAERARVEMEKAEDEFVAAVDDAMGKMKTVIESPEPLKNLADLAAAQLAYFKTADALLSELSPEIDELQVTNEALLRRGA</sequence>
<organism evidence="3 5">
    <name type="scientific">Synchytrium endobioticum</name>
    <dbReference type="NCBI Taxonomy" id="286115"/>
    <lineage>
        <taxon>Eukaryota</taxon>
        <taxon>Fungi</taxon>
        <taxon>Fungi incertae sedis</taxon>
        <taxon>Chytridiomycota</taxon>
        <taxon>Chytridiomycota incertae sedis</taxon>
        <taxon>Chytridiomycetes</taxon>
        <taxon>Synchytriales</taxon>
        <taxon>Synchytriaceae</taxon>
        <taxon>Synchytrium</taxon>
    </lineage>
</organism>
<dbReference type="InterPro" id="IPR018859">
    <property type="entry name" value="BAR_dom-cont"/>
</dbReference>
<feature type="domain" description="BAR" evidence="1">
    <location>
        <begin position="34"/>
        <end position="305"/>
    </location>
</feature>
<dbReference type="OrthoDB" id="5549748at2759"/>
<dbReference type="Pfam" id="PF10455">
    <property type="entry name" value="BAR_2"/>
    <property type="match status" value="1"/>
</dbReference>
<dbReference type="EMBL" id="QEAN01000566">
    <property type="protein sequence ID" value="TPX32494.1"/>
    <property type="molecule type" value="Genomic_DNA"/>
</dbReference>
<evidence type="ECO:0000259" key="1">
    <source>
        <dbReference type="SMART" id="SM00721"/>
    </source>
</evidence>
<dbReference type="SMART" id="SM00721">
    <property type="entry name" value="BAR"/>
    <property type="match status" value="1"/>
</dbReference>
<evidence type="ECO:0000313" key="2">
    <source>
        <dbReference type="EMBL" id="TPX32494.1"/>
    </source>
</evidence>
<dbReference type="InterPro" id="IPR027267">
    <property type="entry name" value="AH/BAR_dom_sf"/>
</dbReference>
<evidence type="ECO:0000313" key="4">
    <source>
        <dbReference type="Proteomes" id="UP000317494"/>
    </source>
</evidence>
<dbReference type="GO" id="GO:0005737">
    <property type="term" value="C:cytoplasm"/>
    <property type="evidence" value="ECO:0007669"/>
    <property type="project" value="InterPro"/>
</dbReference>
<dbReference type="EMBL" id="QEAM01000176">
    <property type="protein sequence ID" value="TPX44574.1"/>
    <property type="molecule type" value="Genomic_DNA"/>
</dbReference>
<dbReference type="AlphaFoldDB" id="A0A507CZI4"/>
<dbReference type="Proteomes" id="UP000317494">
    <property type="component" value="Unassembled WGS sequence"/>
</dbReference>
<evidence type="ECO:0000313" key="5">
    <source>
        <dbReference type="Proteomes" id="UP000320475"/>
    </source>
</evidence>
<protein>
    <recommendedName>
        <fullName evidence="1">BAR domain-containing protein</fullName>
    </recommendedName>
</protein>
<dbReference type="InterPro" id="IPR004148">
    <property type="entry name" value="BAR_dom"/>
</dbReference>
<evidence type="ECO:0000313" key="3">
    <source>
        <dbReference type="EMBL" id="TPX44574.1"/>
    </source>
</evidence>
<name>A0A507CZI4_9FUNG</name>